<organism evidence="5 6">
    <name type="scientific">Malassezia vespertilionis</name>
    <dbReference type="NCBI Taxonomy" id="2020962"/>
    <lineage>
        <taxon>Eukaryota</taxon>
        <taxon>Fungi</taxon>
        <taxon>Dikarya</taxon>
        <taxon>Basidiomycota</taxon>
        <taxon>Ustilaginomycotina</taxon>
        <taxon>Malasseziomycetes</taxon>
        <taxon>Malasseziales</taxon>
        <taxon>Malasseziaceae</taxon>
        <taxon>Malassezia</taxon>
    </lineage>
</organism>
<dbReference type="PANTHER" id="PTHR10807">
    <property type="entry name" value="MYOTUBULARIN-RELATED"/>
    <property type="match status" value="1"/>
</dbReference>
<feature type="active site" description="Phosphocysteine intermediate" evidence="1">
    <location>
        <position position="328"/>
    </location>
</feature>
<dbReference type="Pfam" id="PF06602">
    <property type="entry name" value="Myotub-related"/>
    <property type="match status" value="1"/>
</dbReference>
<dbReference type="GO" id="GO:0005737">
    <property type="term" value="C:cytoplasm"/>
    <property type="evidence" value="ECO:0007669"/>
    <property type="project" value="TreeGrafter"/>
</dbReference>
<evidence type="ECO:0000259" key="4">
    <source>
        <dbReference type="PROSITE" id="PS51339"/>
    </source>
</evidence>
<dbReference type="OrthoDB" id="271628at2759"/>
<dbReference type="EMBL" id="KZ454990">
    <property type="protein sequence ID" value="PKI83972.1"/>
    <property type="molecule type" value="Genomic_DNA"/>
</dbReference>
<dbReference type="STRING" id="2020962.A0A2N1JBS3"/>
<gene>
    <name evidence="5" type="ORF">MVES_002098</name>
</gene>
<dbReference type="InterPro" id="IPR016130">
    <property type="entry name" value="Tyr_Pase_AS"/>
</dbReference>
<dbReference type="PROSITE" id="PS51339">
    <property type="entry name" value="PPASE_MYOTUBULARIN"/>
    <property type="match status" value="1"/>
</dbReference>
<evidence type="ECO:0000256" key="1">
    <source>
        <dbReference type="PIRSR" id="PIRSR630564-1"/>
    </source>
</evidence>
<dbReference type="GO" id="GO:0016020">
    <property type="term" value="C:membrane"/>
    <property type="evidence" value="ECO:0007669"/>
    <property type="project" value="TreeGrafter"/>
</dbReference>
<evidence type="ECO:0000313" key="5">
    <source>
        <dbReference type="EMBL" id="PKI83972.1"/>
    </source>
</evidence>
<evidence type="ECO:0000313" key="6">
    <source>
        <dbReference type="Proteomes" id="UP000232875"/>
    </source>
</evidence>
<protein>
    <recommendedName>
        <fullName evidence="4">Myotubularin phosphatase domain-containing protein</fullName>
    </recommendedName>
</protein>
<dbReference type="Proteomes" id="UP000232875">
    <property type="component" value="Unassembled WGS sequence"/>
</dbReference>
<feature type="binding site" evidence="2">
    <location>
        <begin position="328"/>
        <end position="334"/>
    </location>
    <ligand>
        <name>substrate</name>
    </ligand>
</feature>
<dbReference type="InterPro" id="IPR029021">
    <property type="entry name" value="Prot-tyrosine_phosphatase-like"/>
</dbReference>
<dbReference type="PROSITE" id="PS00383">
    <property type="entry name" value="TYR_PHOSPHATASE_1"/>
    <property type="match status" value="1"/>
</dbReference>
<dbReference type="AlphaFoldDB" id="A0A2N1JBS3"/>
<proteinExistence type="predicted"/>
<sequence>MATEVLTHDNQTEVLEIALIDRAERHNGADATPQHGALSILTLYMSDFTQCSLGFKQDALLLRTMEQLKEAASIDSVRQLAAFAAPRTKPSPGWALYDPVAEFKRQGVGARTKAWRFTDVNADYTLCATYPQRLVVPARVNDEMLVNAAKYRSKGRIPVLSYLHWAGHGTITRSSQPMVGLKQNRSAHDEMLVNAIFATPLEGEQEENAYGATSTNLIIDARPATNAMANMAKGAGTEMMEYYPRSKKQYLGIDNIHAMRDSLRRVHRALRGTDPNPGFAGDAVALASADQVALRSSRWLKHIAIILDGTCVIVRNVHVNNSHVLVHCSDGWDRTSQLTSLASLCLDPYYRTLDGFAVLIEKEWVSFGHRFQERNGLVGLGAQKFSMAPPQREMLVDTESMLLEEAPHPAAPQASFWDFTKHFTAPFQVTATSECAPIFHQFLDAVAQLLAQFPARFAFNGKLLAMLLREAYAGRTGTFLYNSDKERREKNGALSPLEATESVWDAVLSNRDAFMNPMYDASLDNHATRGDMGVLLPDTRAVHFSVDLFQKPYHELNALLDTERSEQRKLQDRIAARVHDPARPATHKQETNLDESIQVAATKMRSLFSDGWEKFQGAMRSTSLEEPPPVQDFVERTSPPRMPSPPPIPLDPRSTLAPQMLPPPSAVAAPRPSPKKAPPAHQDPLGAWQL</sequence>
<reference evidence="5 6" key="1">
    <citation type="submission" date="2017-10" db="EMBL/GenBank/DDBJ databases">
        <title>A novel species of cold-tolerant Malassezia isolated from bats.</title>
        <authorList>
            <person name="Lorch J.M."/>
            <person name="Palmer J.M."/>
            <person name="Vanderwolf K.J."/>
            <person name="Schmidt K.Z."/>
            <person name="Verant M.L."/>
            <person name="Weller T.J."/>
            <person name="Blehert D.S."/>
        </authorList>
    </citation>
    <scope>NUCLEOTIDE SEQUENCE [LARGE SCALE GENOMIC DNA]</scope>
    <source>
        <strain evidence="5 6">NWHC:44797-103</strain>
    </source>
</reference>
<feature type="domain" description="Myotubularin phosphatase" evidence="4">
    <location>
        <begin position="93"/>
        <end position="549"/>
    </location>
</feature>
<dbReference type="InterPro" id="IPR010569">
    <property type="entry name" value="Myotubularin-like_Pase_dom"/>
</dbReference>
<name>A0A2N1JBS3_9BASI</name>
<dbReference type="GO" id="GO:0004438">
    <property type="term" value="F:phosphatidylinositol-3-phosphate phosphatase activity"/>
    <property type="evidence" value="ECO:0007669"/>
    <property type="project" value="TreeGrafter"/>
</dbReference>
<dbReference type="GO" id="GO:0046856">
    <property type="term" value="P:phosphatidylinositol dephosphorylation"/>
    <property type="evidence" value="ECO:0007669"/>
    <property type="project" value="TreeGrafter"/>
</dbReference>
<feature type="binding site" evidence="2">
    <location>
        <begin position="255"/>
        <end position="256"/>
    </location>
    <ligand>
        <name>substrate</name>
    </ligand>
</feature>
<dbReference type="PANTHER" id="PTHR10807:SF128">
    <property type="entry name" value="PHOSPHATIDYLINOSITOL-3,5-BISPHOSPHATE 3-PHOSPHATASE"/>
    <property type="match status" value="1"/>
</dbReference>
<evidence type="ECO:0000256" key="3">
    <source>
        <dbReference type="SAM" id="MobiDB-lite"/>
    </source>
</evidence>
<feature type="compositionally biased region" description="Pro residues" evidence="3">
    <location>
        <begin position="660"/>
        <end position="677"/>
    </location>
</feature>
<dbReference type="SUPFAM" id="SSF52799">
    <property type="entry name" value="(Phosphotyrosine protein) phosphatases II"/>
    <property type="match status" value="1"/>
</dbReference>
<feature type="binding site" evidence="2">
    <location>
        <begin position="230"/>
        <end position="233"/>
    </location>
    <ligand>
        <name>substrate</name>
    </ligand>
</feature>
<feature type="region of interest" description="Disordered" evidence="3">
    <location>
        <begin position="620"/>
        <end position="690"/>
    </location>
</feature>
<keyword evidence="6" id="KW-1185">Reference proteome</keyword>
<dbReference type="InterPro" id="IPR030564">
    <property type="entry name" value="Myotubularin"/>
</dbReference>
<accession>A0A2N1JBS3</accession>
<feature type="compositionally biased region" description="Pro residues" evidence="3">
    <location>
        <begin position="640"/>
        <end position="650"/>
    </location>
</feature>
<evidence type="ECO:0000256" key="2">
    <source>
        <dbReference type="PIRSR" id="PIRSR630564-2"/>
    </source>
</evidence>